<accession>A0ABY6Q6Y7</accession>
<feature type="transmembrane region" description="Helical" evidence="1">
    <location>
        <begin position="21"/>
        <end position="43"/>
    </location>
</feature>
<name>A0ABY6Q6Y7_9GAMM</name>
<keyword evidence="1" id="KW-1133">Transmembrane helix</keyword>
<evidence type="ECO:0008006" key="4">
    <source>
        <dbReference type="Google" id="ProtNLM"/>
    </source>
</evidence>
<dbReference type="Proteomes" id="UP001317963">
    <property type="component" value="Chromosome"/>
</dbReference>
<protein>
    <recommendedName>
        <fullName evidence="4">DUF805 domain-containing protein</fullName>
    </recommendedName>
</protein>
<sequence length="166" mass="18782">MNDEFLGRFIRFESYRFRIGYWVSLVVGFFFCVVEQKGSIHIVRAQALEAAKSPLFGLVDAPFVVDVFAILVVIALLIAFFAYITNPTLGTGLIAYTPRRFLICMMLFMSVSLGLMFYRGIVDMTEFTPYFSAFGISSFAVLFLVFVEPRSVGRMIGNSFVRNRNG</sequence>
<dbReference type="EMBL" id="CP036501">
    <property type="protein sequence ID" value="UZP74426.1"/>
    <property type="molecule type" value="Genomic_DNA"/>
</dbReference>
<keyword evidence="3" id="KW-1185">Reference proteome</keyword>
<feature type="transmembrane region" description="Helical" evidence="1">
    <location>
        <begin position="63"/>
        <end position="89"/>
    </location>
</feature>
<reference evidence="2 3" key="1">
    <citation type="submission" date="2019-02" db="EMBL/GenBank/DDBJ databases">
        <title>Halieaceae_genomes.</title>
        <authorList>
            <person name="Li S.-H."/>
        </authorList>
    </citation>
    <scope>NUCLEOTIDE SEQUENCE [LARGE SCALE GENOMIC DNA]</scope>
    <source>
        <strain evidence="2 3">JH123</strain>
    </source>
</reference>
<organism evidence="2 3">
    <name type="scientific">Candidatus Paraluminiphilus aquimaris</name>
    <dbReference type="NCBI Taxonomy" id="2518994"/>
    <lineage>
        <taxon>Bacteria</taxon>
        <taxon>Pseudomonadati</taxon>
        <taxon>Pseudomonadota</taxon>
        <taxon>Gammaproteobacteria</taxon>
        <taxon>Cellvibrionales</taxon>
        <taxon>Halieaceae</taxon>
        <taxon>Candidatus Paraluminiphilus</taxon>
    </lineage>
</organism>
<gene>
    <name evidence="2" type="ORF">E0F26_06590</name>
</gene>
<evidence type="ECO:0000313" key="2">
    <source>
        <dbReference type="EMBL" id="UZP74426.1"/>
    </source>
</evidence>
<evidence type="ECO:0000313" key="3">
    <source>
        <dbReference type="Proteomes" id="UP001317963"/>
    </source>
</evidence>
<feature type="transmembrane region" description="Helical" evidence="1">
    <location>
        <begin position="127"/>
        <end position="147"/>
    </location>
</feature>
<keyword evidence="1" id="KW-0472">Membrane</keyword>
<proteinExistence type="predicted"/>
<feature type="transmembrane region" description="Helical" evidence="1">
    <location>
        <begin position="101"/>
        <end position="121"/>
    </location>
</feature>
<dbReference type="RefSeq" id="WP_279240870.1">
    <property type="nucleotide sequence ID" value="NZ_CP036501.1"/>
</dbReference>
<keyword evidence="1" id="KW-0812">Transmembrane</keyword>
<evidence type="ECO:0000256" key="1">
    <source>
        <dbReference type="SAM" id="Phobius"/>
    </source>
</evidence>